<dbReference type="AlphaFoldDB" id="A0A941DXW5"/>
<keyword evidence="8" id="KW-0862">Zinc</keyword>
<dbReference type="PANTHER" id="PTHR39188">
    <property type="entry name" value="MEMBRANE-ASSOCIATED ZINC METALLOPROTEASE M50B"/>
    <property type="match status" value="1"/>
</dbReference>
<comment type="caution">
    <text evidence="14">The sequence shown here is derived from an EMBL/GenBank/DDBJ whole genome shotgun (WGS) entry which is preliminary data.</text>
</comment>
<evidence type="ECO:0000256" key="11">
    <source>
        <dbReference type="ARBA" id="ARBA00023136"/>
    </source>
</evidence>
<keyword evidence="5 12" id="KW-0812">Transmembrane</keyword>
<name>A0A941DXW5_9BACI</name>
<evidence type="ECO:0000256" key="1">
    <source>
        <dbReference type="ARBA" id="ARBA00001947"/>
    </source>
</evidence>
<dbReference type="GO" id="GO:0006508">
    <property type="term" value="P:proteolysis"/>
    <property type="evidence" value="ECO:0007669"/>
    <property type="project" value="UniProtKB-KW"/>
</dbReference>
<organism evidence="14 15">
    <name type="scientific">Virgibacillus salarius</name>
    <dbReference type="NCBI Taxonomy" id="447199"/>
    <lineage>
        <taxon>Bacteria</taxon>
        <taxon>Bacillati</taxon>
        <taxon>Bacillota</taxon>
        <taxon>Bacilli</taxon>
        <taxon>Bacillales</taxon>
        <taxon>Bacillaceae</taxon>
        <taxon>Virgibacillus</taxon>
    </lineage>
</organism>
<evidence type="ECO:0000256" key="8">
    <source>
        <dbReference type="ARBA" id="ARBA00022833"/>
    </source>
</evidence>
<evidence type="ECO:0000256" key="2">
    <source>
        <dbReference type="ARBA" id="ARBA00004141"/>
    </source>
</evidence>
<evidence type="ECO:0000259" key="13">
    <source>
        <dbReference type="Pfam" id="PF02163"/>
    </source>
</evidence>
<evidence type="ECO:0000256" key="4">
    <source>
        <dbReference type="ARBA" id="ARBA00022670"/>
    </source>
</evidence>
<reference evidence="14" key="1">
    <citation type="submission" date="2021-04" db="EMBL/GenBank/DDBJ databases">
        <title>Isolation and polyphasic classification of algal microorganism.</title>
        <authorList>
            <person name="Wang S."/>
        </authorList>
    </citation>
    <scope>NUCLEOTIDE SEQUENCE</scope>
    <source>
        <strain evidence="14">720a</strain>
    </source>
</reference>
<keyword evidence="9 12" id="KW-1133">Transmembrane helix</keyword>
<evidence type="ECO:0000313" key="14">
    <source>
        <dbReference type="EMBL" id="MBR7797706.1"/>
    </source>
</evidence>
<protein>
    <submittedName>
        <fullName evidence="14">M50 family metallopeptidase</fullName>
    </submittedName>
</protein>
<evidence type="ECO:0000256" key="10">
    <source>
        <dbReference type="ARBA" id="ARBA00023049"/>
    </source>
</evidence>
<dbReference type="GO" id="GO:0046872">
    <property type="term" value="F:metal ion binding"/>
    <property type="evidence" value="ECO:0007669"/>
    <property type="project" value="UniProtKB-KW"/>
</dbReference>
<dbReference type="GO" id="GO:0008237">
    <property type="term" value="F:metallopeptidase activity"/>
    <property type="evidence" value="ECO:0007669"/>
    <property type="project" value="UniProtKB-KW"/>
</dbReference>
<evidence type="ECO:0000313" key="15">
    <source>
        <dbReference type="Proteomes" id="UP000675284"/>
    </source>
</evidence>
<proteinExistence type="inferred from homology"/>
<evidence type="ECO:0000256" key="7">
    <source>
        <dbReference type="ARBA" id="ARBA00022801"/>
    </source>
</evidence>
<evidence type="ECO:0000256" key="5">
    <source>
        <dbReference type="ARBA" id="ARBA00022692"/>
    </source>
</evidence>
<evidence type="ECO:0000256" key="6">
    <source>
        <dbReference type="ARBA" id="ARBA00022723"/>
    </source>
</evidence>
<keyword evidence="7" id="KW-0378">Hydrolase</keyword>
<accession>A0A941DXW5</accession>
<keyword evidence="6" id="KW-0479">Metal-binding</keyword>
<keyword evidence="15" id="KW-1185">Reference proteome</keyword>
<dbReference type="InterPro" id="IPR008915">
    <property type="entry name" value="Peptidase_M50"/>
</dbReference>
<sequence length="154" mass="17574">MELIMLVYLLAIIAPISIFIHEFGHAIAAWLVGADRIYISIGTGKKGISFNFNKFYITLFPLFFLGGIALSERTPSYRPREKILISLFGPVMSGCVSVILWAIHQSHPNPFIHLSMLFNGWIALMNLLPFAYKGKQTDGYKMLRLVRKKKWINK</sequence>
<feature type="transmembrane region" description="Helical" evidence="12">
    <location>
        <begin position="7"/>
        <end position="32"/>
    </location>
</feature>
<comment type="similarity">
    <text evidence="3">Belongs to the peptidase M50B family.</text>
</comment>
<comment type="cofactor">
    <cofactor evidence="1">
        <name>Zn(2+)</name>
        <dbReference type="ChEBI" id="CHEBI:29105"/>
    </cofactor>
</comment>
<evidence type="ECO:0000256" key="12">
    <source>
        <dbReference type="SAM" id="Phobius"/>
    </source>
</evidence>
<evidence type="ECO:0000256" key="9">
    <source>
        <dbReference type="ARBA" id="ARBA00022989"/>
    </source>
</evidence>
<dbReference type="Pfam" id="PF02163">
    <property type="entry name" value="Peptidase_M50"/>
    <property type="match status" value="1"/>
</dbReference>
<evidence type="ECO:0000256" key="3">
    <source>
        <dbReference type="ARBA" id="ARBA00007931"/>
    </source>
</evidence>
<keyword evidence="11 12" id="KW-0472">Membrane</keyword>
<dbReference type="PANTHER" id="PTHR39188:SF3">
    <property type="entry name" value="STAGE IV SPORULATION PROTEIN FB"/>
    <property type="match status" value="1"/>
</dbReference>
<feature type="domain" description="Peptidase M50" evidence="13">
    <location>
        <begin position="13"/>
        <end position="104"/>
    </location>
</feature>
<feature type="transmembrane region" description="Helical" evidence="12">
    <location>
        <begin position="110"/>
        <end position="132"/>
    </location>
</feature>
<dbReference type="CDD" id="cd05709">
    <property type="entry name" value="S2P-M50"/>
    <property type="match status" value="1"/>
</dbReference>
<dbReference type="RefSeq" id="WP_026681061.1">
    <property type="nucleotide sequence ID" value="NZ_BAAACY010000011.1"/>
</dbReference>
<keyword evidence="4" id="KW-0645">Protease</keyword>
<gene>
    <name evidence="14" type="ORF">KCX74_16880</name>
</gene>
<dbReference type="Proteomes" id="UP000675284">
    <property type="component" value="Unassembled WGS sequence"/>
</dbReference>
<dbReference type="EMBL" id="JAGSOT010000066">
    <property type="protein sequence ID" value="MBR7797706.1"/>
    <property type="molecule type" value="Genomic_DNA"/>
</dbReference>
<comment type="subcellular location">
    <subcellularLocation>
        <location evidence="2">Membrane</location>
        <topology evidence="2">Multi-pass membrane protein</topology>
    </subcellularLocation>
</comment>
<dbReference type="GO" id="GO:0016020">
    <property type="term" value="C:membrane"/>
    <property type="evidence" value="ECO:0007669"/>
    <property type="project" value="UniProtKB-SubCell"/>
</dbReference>
<keyword evidence="10" id="KW-0482">Metalloprotease</keyword>
<feature type="transmembrane region" description="Helical" evidence="12">
    <location>
        <begin position="83"/>
        <end position="104"/>
    </location>
</feature>
<feature type="transmembrane region" description="Helical" evidence="12">
    <location>
        <begin position="52"/>
        <end position="71"/>
    </location>
</feature>